<evidence type="ECO:0000259" key="1">
    <source>
        <dbReference type="Pfam" id="PF01965"/>
    </source>
</evidence>
<organism evidence="2 3">
    <name type="scientific">Clostridium moniliforme</name>
    <dbReference type="NCBI Taxonomy" id="39489"/>
    <lineage>
        <taxon>Bacteria</taxon>
        <taxon>Bacillati</taxon>
        <taxon>Bacillota</taxon>
        <taxon>Clostridia</taxon>
        <taxon>Eubacteriales</taxon>
        <taxon>Clostridiaceae</taxon>
        <taxon>Clostridium</taxon>
    </lineage>
</organism>
<dbReference type="NCBIfam" id="TIGR01383">
    <property type="entry name" value="not_thiJ"/>
    <property type="match status" value="1"/>
</dbReference>
<comment type="caution">
    <text evidence="2">The sequence shown here is derived from an EMBL/GenBank/DDBJ whole genome shotgun (WGS) entry which is preliminary data.</text>
</comment>
<dbReference type="PANTHER" id="PTHR48094:SF12">
    <property type="entry name" value="PARKINSON DISEASE PROTEIN 7 HOMOLOG"/>
    <property type="match status" value="1"/>
</dbReference>
<evidence type="ECO:0000313" key="2">
    <source>
        <dbReference type="EMBL" id="MBP1889471.1"/>
    </source>
</evidence>
<dbReference type="Proteomes" id="UP000783390">
    <property type="component" value="Unassembled WGS sequence"/>
</dbReference>
<keyword evidence="3" id="KW-1185">Reference proteome</keyword>
<reference evidence="2 3" key="1">
    <citation type="submission" date="2021-03" db="EMBL/GenBank/DDBJ databases">
        <title>Genomic Encyclopedia of Type Strains, Phase IV (KMG-IV): sequencing the most valuable type-strain genomes for metagenomic binning, comparative biology and taxonomic classification.</title>
        <authorList>
            <person name="Goeker M."/>
        </authorList>
    </citation>
    <scope>NUCLEOTIDE SEQUENCE [LARGE SCALE GENOMIC DNA]</scope>
    <source>
        <strain evidence="2 3">DSM 3984</strain>
    </source>
</reference>
<dbReference type="SUPFAM" id="SSF52317">
    <property type="entry name" value="Class I glutamine amidotransferase-like"/>
    <property type="match status" value="1"/>
</dbReference>
<protein>
    <submittedName>
        <fullName evidence="2">4-methyl-5(B-hydroxyethyl)-thiazole monophosphate biosynthesis</fullName>
    </submittedName>
</protein>
<dbReference type="Pfam" id="PF01965">
    <property type="entry name" value="DJ-1_PfpI"/>
    <property type="match status" value="1"/>
</dbReference>
<dbReference type="InterPro" id="IPR050325">
    <property type="entry name" value="Prot/Nucl_acid_deglycase"/>
</dbReference>
<feature type="domain" description="DJ-1/PfpI" evidence="1">
    <location>
        <begin position="2"/>
        <end position="162"/>
    </location>
</feature>
<dbReference type="InterPro" id="IPR029062">
    <property type="entry name" value="Class_I_gatase-like"/>
</dbReference>
<sequence length="182" mass="19901">MKKVAVLLAEGFEEIEALTVVDVLRRANIQCDMVSINKKDVIGAHNIKVSADILIDEVKDIDMVVLPGGMPGATNLRDNKKVIKLIQELIKDNKKVGAICAAPIVLAKAGVIEGEDITSYPGFEEELKGANYKEDAVVVSNNIITSRGPATALEFAYTIVKELNPTKEIDVRDGMLYYMIKK</sequence>
<dbReference type="InterPro" id="IPR002818">
    <property type="entry name" value="DJ-1/PfpI"/>
</dbReference>
<evidence type="ECO:0000313" key="3">
    <source>
        <dbReference type="Proteomes" id="UP000783390"/>
    </source>
</evidence>
<dbReference type="EMBL" id="JAGGJZ010000002">
    <property type="protein sequence ID" value="MBP1889471.1"/>
    <property type="molecule type" value="Genomic_DNA"/>
</dbReference>
<gene>
    <name evidence="2" type="ORF">J2Z53_001052</name>
</gene>
<accession>A0ABS4EZQ3</accession>
<dbReference type="RefSeq" id="WP_209796166.1">
    <property type="nucleotide sequence ID" value="NZ_JAGGJZ010000002.1"/>
</dbReference>
<dbReference type="PANTHER" id="PTHR48094">
    <property type="entry name" value="PROTEIN/NUCLEIC ACID DEGLYCASE DJ-1-RELATED"/>
    <property type="match status" value="1"/>
</dbReference>
<dbReference type="InterPro" id="IPR006287">
    <property type="entry name" value="DJ-1"/>
</dbReference>
<name>A0ABS4EZQ3_9CLOT</name>
<dbReference type="Gene3D" id="3.40.50.880">
    <property type="match status" value="1"/>
</dbReference>
<dbReference type="CDD" id="cd03135">
    <property type="entry name" value="GATase1_DJ-1"/>
    <property type="match status" value="1"/>
</dbReference>
<proteinExistence type="predicted"/>